<keyword evidence="2" id="KW-0201">Cytochrome c-type biogenesis</keyword>
<dbReference type="Pfam" id="PF08534">
    <property type="entry name" value="Redoxin"/>
    <property type="match status" value="1"/>
</dbReference>
<proteinExistence type="predicted"/>
<dbReference type="InterPro" id="IPR036249">
    <property type="entry name" value="Thioredoxin-like_sf"/>
</dbReference>
<comment type="subcellular location">
    <subcellularLocation>
        <location evidence="1">Cell envelope</location>
    </subcellularLocation>
</comment>
<dbReference type="PROSITE" id="PS51352">
    <property type="entry name" value="THIOREDOXIN_2"/>
    <property type="match status" value="1"/>
</dbReference>
<dbReference type="CDD" id="cd02966">
    <property type="entry name" value="TlpA_like_family"/>
    <property type="match status" value="1"/>
</dbReference>
<dbReference type="PANTHER" id="PTHR42852">
    <property type="entry name" value="THIOL:DISULFIDE INTERCHANGE PROTEIN DSBE"/>
    <property type="match status" value="1"/>
</dbReference>
<dbReference type="InterPro" id="IPR013766">
    <property type="entry name" value="Thioredoxin_domain"/>
</dbReference>
<dbReference type="GO" id="GO:0016491">
    <property type="term" value="F:oxidoreductase activity"/>
    <property type="evidence" value="ECO:0007669"/>
    <property type="project" value="InterPro"/>
</dbReference>
<keyword evidence="3" id="KW-1015">Disulfide bond</keyword>
<reference evidence="6" key="1">
    <citation type="journal article" date="2023" name="Int. J. Syst. Evol. Microbiol.">
        <title>Mesoterricola silvestris gen. nov., sp. nov., Mesoterricola sediminis sp. nov., Geothrix oryzae sp. nov., Geothrix edaphica sp. nov., Geothrix rubra sp. nov., and Geothrix limicola sp. nov., six novel members of Acidobacteriota isolated from soils.</title>
        <authorList>
            <person name="Itoh H."/>
            <person name="Sugisawa Y."/>
            <person name="Mise K."/>
            <person name="Xu Z."/>
            <person name="Kuniyasu M."/>
            <person name="Ushijima N."/>
            <person name="Kawano K."/>
            <person name="Kobayashi E."/>
            <person name="Shiratori Y."/>
            <person name="Masuda Y."/>
            <person name="Senoo K."/>
        </authorList>
    </citation>
    <scope>NUCLEOTIDE SEQUENCE</scope>
    <source>
        <strain evidence="6">W786</strain>
    </source>
</reference>
<dbReference type="AlphaFoldDB" id="A0AA48HB95"/>
<sequence length="348" mass="38056">MKLAFGIALAGALLSAATPPSYLRLGDPAPSIASARWLKGNPVRAFEKGHLYVVEFWATWCGPCRENIPHLTELARAYKGKVDVIGIDIWENAKGGTADALPKVARFVKAQGPKMGYRVAADGPDGRIADAWMKAASEAGIPCSFLVDREGRVAWIGHPSALEGVLKETLAGTYDLAAARTRRETELEITRPIEEAMAAKDYPRAIRVIDAAVEKRPALKHPLTYQRLVALYHADLELGRKVSREILEESGHEPGAYWMMIAAMAVQTDLSPEAYAFGRTLVAEAEQRGQANFMFTAMKAELYFNGGDRQEAARIGEEALAAALKDTHATPANLALIRKNLARYKETR</sequence>
<organism evidence="6 7">
    <name type="scientific">Mesoterricola sediminis</name>
    <dbReference type="NCBI Taxonomy" id="2927980"/>
    <lineage>
        <taxon>Bacteria</taxon>
        <taxon>Pseudomonadati</taxon>
        <taxon>Acidobacteriota</taxon>
        <taxon>Holophagae</taxon>
        <taxon>Holophagales</taxon>
        <taxon>Holophagaceae</taxon>
        <taxon>Mesoterricola</taxon>
    </lineage>
</organism>
<dbReference type="RefSeq" id="WP_243335124.1">
    <property type="nucleotide sequence ID" value="NZ_AP027081.1"/>
</dbReference>
<evidence type="ECO:0000256" key="4">
    <source>
        <dbReference type="ARBA" id="ARBA00023284"/>
    </source>
</evidence>
<dbReference type="InterPro" id="IPR013740">
    <property type="entry name" value="Redoxin"/>
</dbReference>
<gene>
    <name evidence="6" type="ORF">METESE_00960</name>
</gene>
<dbReference type="SUPFAM" id="SSF52833">
    <property type="entry name" value="Thioredoxin-like"/>
    <property type="match status" value="1"/>
</dbReference>
<feature type="domain" description="Thioredoxin" evidence="5">
    <location>
        <begin position="23"/>
        <end position="179"/>
    </location>
</feature>
<keyword evidence="7" id="KW-1185">Reference proteome</keyword>
<dbReference type="GO" id="GO:0017004">
    <property type="term" value="P:cytochrome complex assembly"/>
    <property type="evidence" value="ECO:0007669"/>
    <property type="project" value="UniProtKB-KW"/>
</dbReference>
<evidence type="ECO:0000256" key="3">
    <source>
        <dbReference type="ARBA" id="ARBA00023157"/>
    </source>
</evidence>
<keyword evidence="4" id="KW-0676">Redox-active center</keyword>
<dbReference type="PANTHER" id="PTHR42852:SF6">
    <property type="entry name" value="THIOL:DISULFIDE INTERCHANGE PROTEIN DSBE"/>
    <property type="match status" value="1"/>
</dbReference>
<dbReference type="InterPro" id="IPR050553">
    <property type="entry name" value="Thioredoxin_ResA/DsbE_sf"/>
</dbReference>
<dbReference type="KEGG" id="msea:METESE_00960"/>
<name>A0AA48HB95_9BACT</name>
<evidence type="ECO:0000256" key="2">
    <source>
        <dbReference type="ARBA" id="ARBA00022748"/>
    </source>
</evidence>
<evidence type="ECO:0000313" key="7">
    <source>
        <dbReference type="Proteomes" id="UP001228113"/>
    </source>
</evidence>
<evidence type="ECO:0000259" key="5">
    <source>
        <dbReference type="PROSITE" id="PS51352"/>
    </source>
</evidence>
<dbReference type="GO" id="GO:0030313">
    <property type="term" value="C:cell envelope"/>
    <property type="evidence" value="ECO:0007669"/>
    <property type="project" value="UniProtKB-SubCell"/>
</dbReference>
<evidence type="ECO:0000256" key="1">
    <source>
        <dbReference type="ARBA" id="ARBA00004196"/>
    </source>
</evidence>
<dbReference type="PROSITE" id="PS00194">
    <property type="entry name" value="THIOREDOXIN_1"/>
    <property type="match status" value="1"/>
</dbReference>
<dbReference type="InterPro" id="IPR017937">
    <property type="entry name" value="Thioredoxin_CS"/>
</dbReference>
<dbReference type="Gene3D" id="3.40.30.10">
    <property type="entry name" value="Glutaredoxin"/>
    <property type="match status" value="1"/>
</dbReference>
<dbReference type="EMBL" id="AP027081">
    <property type="protein sequence ID" value="BDU75138.1"/>
    <property type="molecule type" value="Genomic_DNA"/>
</dbReference>
<evidence type="ECO:0000313" key="6">
    <source>
        <dbReference type="EMBL" id="BDU75138.1"/>
    </source>
</evidence>
<protein>
    <submittedName>
        <fullName evidence="6">Alkyl hydroperoxide reductase</fullName>
    </submittedName>
</protein>
<dbReference type="Proteomes" id="UP001228113">
    <property type="component" value="Chromosome"/>
</dbReference>
<accession>A0AA48HB95</accession>